<keyword evidence="2 6" id="KW-0540">Nuclease</keyword>
<proteinExistence type="inferred from homology"/>
<dbReference type="SUPFAM" id="SSF54211">
    <property type="entry name" value="Ribosomal protein S5 domain 2-like"/>
    <property type="match status" value="1"/>
</dbReference>
<keyword evidence="4 6" id="KW-0378">Hydrolase</keyword>
<reference evidence="8" key="1">
    <citation type="journal article" date="2020" name="mSystems">
        <title>Genome- and Community-Level Interaction Insights into Carbon Utilization and Element Cycling Functions of Hydrothermarchaeota in Hydrothermal Sediment.</title>
        <authorList>
            <person name="Zhou Z."/>
            <person name="Liu Y."/>
            <person name="Xu W."/>
            <person name="Pan J."/>
            <person name="Luo Z.H."/>
            <person name="Li M."/>
        </authorList>
    </citation>
    <scope>NUCLEOTIDE SEQUENCE [LARGE SCALE GENOMIC DNA]</scope>
    <source>
        <strain evidence="8">SpSt-503</strain>
    </source>
</reference>
<keyword evidence="1 6" id="KW-0819">tRNA processing</keyword>
<dbReference type="Gene3D" id="3.30.230.10">
    <property type="match status" value="1"/>
</dbReference>
<dbReference type="PANTHER" id="PTHR33992">
    <property type="entry name" value="RIBONUCLEASE P PROTEIN COMPONENT"/>
    <property type="match status" value="1"/>
</dbReference>
<dbReference type="GO" id="GO:0030677">
    <property type="term" value="C:ribonuclease P complex"/>
    <property type="evidence" value="ECO:0007669"/>
    <property type="project" value="TreeGrafter"/>
</dbReference>
<accession>A0A7C3E7M4</accession>
<evidence type="ECO:0000256" key="4">
    <source>
        <dbReference type="ARBA" id="ARBA00022801"/>
    </source>
</evidence>
<evidence type="ECO:0000256" key="3">
    <source>
        <dbReference type="ARBA" id="ARBA00022759"/>
    </source>
</evidence>
<evidence type="ECO:0000256" key="2">
    <source>
        <dbReference type="ARBA" id="ARBA00022722"/>
    </source>
</evidence>
<dbReference type="Pfam" id="PF00825">
    <property type="entry name" value="Ribonuclease_P"/>
    <property type="match status" value="1"/>
</dbReference>
<evidence type="ECO:0000256" key="1">
    <source>
        <dbReference type="ARBA" id="ARBA00022694"/>
    </source>
</evidence>
<protein>
    <recommendedName>
        <fullName evidence="6 7">Ribonuclease P protein component</fullName>
        <shortName evidence="6">RNase P protein</shortName>
        <shortName evidence="6">RNaseP protein</shortName>
        <ecNumber evidence="6 7">3.1.26.5</ecNumber>
    </recommendedName>
    <alternativeName>
        <fullName evidence="6">Protein C5</fullName>
    </alternativeName>
</protein>
<dbReference type="GO" id="GO:0042781">
    <property type="term" value="F:3'-tRNA processing endoribonuclease activity"/>
    <property type="evidence" value="ECO:0007669"/>
    <property type="project" value="TreeGrafter"/>
</dbReference>
<comment type="catalytic activity">
    <reaction evidence="6">
        <text>Endonucleolytic cleavage of RNA, removing 5'-extranucleotides from tRNA precursor.</text>
        <dbReference type="EC" id="3.1.26.5"/>
    </reaction>
</comment>
<sequence>MELSFRFRSAERLKGREEIRKVFADGRKFSCNGAKLFVIQNGLPVNRIAFTFTRKYGNAVQRNRSRRLSREVYRLLKARLRSGYDLVLLVYPGGDTFTNRMEQLETLFQKAGLFLDKT</sequence>
<evidence type="ECO:0000256" key="6">
    <source>
        <dbReference type="HAMAP-Rule" id="MF_00227"/>
    </source>
</evidence>
<dbReference type="GO" id="GO:0004526">
    <property type="term" value="F:ribonuclease P activity"/>
    <property type="evidence" value="ECO:0007669"/>
    <property type="project" value="UniProtKB-UniRule"/>
</dbReference>
<dbReference type="AlphaFoldDB" id="A0A7C3E7M4"/>
<dbReference type="GO" id="GO:0001682">
    <property type="term" value="P:tRNA 5'-leader removal"/>
    <property type="evidence" value="ECO:0007669"/>
    <property type="project" value="UniProtKB-UniRule"/>
</dbReference>
<keyword evidence="3 6" id="KW-0255">Endonuclease</keyword>
<gene>
    <name evidence="6 8" type="primary">rnpA</name>
    <name evidence="8" type="ORF">ENS59_00035</name>
</gene>
<dbReference type="EC" id="3.1.26.5" evidence="6 7"/>
<comment type="caution">
    <text evidence="8">The sequence shown here is derived from an EMBL/GenBank/DDBJ whole genome shotgun (WGS) entry which is preliminary data.</text>
</comment>
<name>A0A7C3E7M4_9SPIR</name>
<organism evidence="8">
    <name type="scientific">Gracilinema caldarium</name>
    <dbReference type="NCBI Taxonomy" id="215591"/>
    <lineage>
        <taxon>Bacteria</taxon>
        <taxon>Pseudomonadati</taxon>
        <taxon>Spirochaetota</taxon>
        <taxon>Spirochaetia</taxon>
        <taxon>Spirochaetales</taxon>
        <taxon>Breznakiellaceae</taxon>
        <taxon>Gracilinema</taxon>
    </lineage>
</organism>
<dbReference type="HAMAP" id="MF_00227">
    <property type="entry name" value="RNase_P"/>
    <property type="match status" value="1"/>
</dbReference>
<evidence type="ECO:0000256" key="7">
    <source>
        <dbReference type="NCBIfam" id="TIGR00188"/>
    </source>
</evidence>
<evidence type="ECO:0000313" key="8">
    <source>
        <dbReference type="EMBL" id="HFH27896.1"/>
    </source>
</evidence>
<dbReference type="InterPro" id="IPR020568">
    <property type="entry name" value="Ribosomal_Su5_D2-typ_SF"/>
</dbReference>
<comment type="subunit">
    <text evidence="6">Consists of a catalytic RNA component (M1 or rnpB) and a protein subunit.</text>
</comment>
<dbReference type="NCBIfam" id="TIGR00188">
    <property type="entry name" value="rnpA"/>
    <property type="match status" value="1"/>
</dbReference>
<comment type="function">
    <text evidence="6">RNaseP catalyzes the removal of the 5'-leader sequence from pre-tRNA to produce the mature 5'-terminus. It can also cleave other RNA substrates such as 4.5S RNA. The protein component plays an auxiliary but essential role in vivo by binding to the 5'-leader sequence and broadening the substrate specificity of the ribozyme.</text>
</comment>
<dbReference type="GO" id="GO:0000049">
    <property type="term" value="F:tRNA binding"/>
    <property type="evidence" value="ECO:0007669"/>
    <property type="project" value="UniProtKB-UniRule"/>
</dbReference>
<dbReference type="PANTHER" id="PTHR33992:SF1">
    <property type="entry name" value="RIBONUCLEASE P PROTEIN COMPONENT"/>
    <property type="match status" value="1"/>
</dbReference>
<keyword evidence="5 6" id="KW-0694">RNA-binding</keyword>
<evidence type="ECO:0000256" key="5">
    <source>
        <dbReference type="ARBA" id="ARBA00022884"/>
    </source>
</evidence>
<comment type="similarity">
    <text evidence="6">Belongs to the RnpA family.</text>
</comment>
<dbReference type="EMBL" id="DSVL01000001">
    <property type="protein sequence ID" value="HFH27896.1"/>
    <property type="molecule type" value="Genomic_DNA"/>
</dbReference>
<dbReference type="InterPro" id="IPR000100">
    <property type="entry name" value="RNase_P"/>
</dbReference>
<dbReference type="InterPro" id="IPR014721">
    <property type="entry name" value="Ribsml_uS5_D2-typ_fold_subgr"/>
</dbReference>